<proteinExistence type="predicted"/>
<keyword evidence="3" id="KW-1185">Reference proteome</keyword>
<feature type="compositionally biased region" description="Basic and acidic residues" evidence="1">
    <location>
        <begin position="1"/>
        <end position="14"/>
    </location>
</feature>
<reference evidence="2 3" key="1">
    <citation type="submission" date="2021-01" db="EMBL/GenBank/DDBJ databases">
        <title>Identification of strong promoters based on the transcriptome of Brevibacillus choshinensis.</title>
        <authorList>
            <person name="Yao D."/>
            <person name="Zhang K."/>
            <person name="Wu J."/>
        </authorList>
    </citation>
    <scope>NUCLEOTIDE SEQUENCE [LARGE SCALE GENOMIC DNA]</scope>
    <source>
        <strain evidence="2 3">HPD31-SP3</strain>
    </source>
</reference>
<gene>
    <name evidence="2" type="ORF">JNE38_17210</name>
</gene>
<dbReference type="EMBL" id="CP069127">
    <property type="protein sequence ID" value="QRG65366.1"/>
    <property type="molecule type" value="Genomic_DNA"/>
</dbReference>
<evidence type="ECO:0000313" key="2">
    <source>
        <dbReference type="EMBL" id="QRG65366.1"/>
    </source>
</evidence>
<dbReference type="RefSeq" id="WP_203254883.1">
    <property type="nucleotide sequence ID" value="NZ_CP069127.1"/>
</dbReference>
<dbReference type="Proteomes" id="UP000596248">
    <property type="component" value="Chromosome"/>
</dbReference>
<feature type="compositionally biased region" description="Basic and acidic residues" evidence="1">
    <location>
        <begin position="27"/>
        <end position="47"/>
    </location>
</feature>
<name>A0ABX7FH27_BRECH</name>
<organism evidence="2 3">
    <name type="scientific">Brevibacillus choshinensis</name>
    <dbReference type="NCBI Taxonomy" id="54911"/>
    <lineage>
        <taxon>Bacteria</taxon>
        <taxon>Bacillati</taxon>
        <taxon>Bacillota</taxon>
        <taxon>Bacilli</taxon>
        <taxon>Bacillales</taxon>
        <taxon>Paenibacillaceae</taxon>
        <taxon>Brevibacillus</taxon>
    </lineage>
</organism>
<accession>A0ABX7FH27</accession>
<feature type="region of interest" description="Disordered" evidence="1">
    <location>
        <begin position="1"/>
        <end position="47"/>
    </location>
</feature>
<evidence type="ECO:0000313" key="3">
    <source>
        <dbReference type="Proteomes" id="UP000596248"/>
    </source>
</evidence>
<evidence type="ECO:0000256" key="1">
    <source>
        <dbReference type="SAM" id="MobiDB-lite"/>
    </source>
</evidence>
<sequence>MRGFDEEFQKEVEAYQKGPKGTRNQHTSRDRQDQGEMQETRKDSNNG</sequence>
<protein>
    <submittedName>
        <fullName evidence="2">Uncharacterized protein</fullName>
    </submittedName>
</protein>